<dbReference type="InterPro" id="IPR036942">
    <property type="entry name" value="Beta-barrel_TonB_sf"/>
</dbReference>
<keyword evidence="5" id="KW-0410">Iron transport</keyword>
<dbReference type="NCBIfam" id="TIGR01783">
    <property type="entry name" value="TonB-siderophor"/>
    <property type="match status" value="1"/>
</dbReference>
<evidence type="ECO:0000256" key="3">
    <source>
        <dbReference type="ARBA" id="ARBA00022448"/>
    </source>
</evidence>
<keyword evidence="12 18" id="KW-0675">Receptor</keyword>
<feature type="domain" description="TonB-dependent receptor plug" evidence="17">
    <location>
        <begin position="94"/>
        <end position="192"/>
    </location>
</feature>
<dbReference type="Proteomes" id="UP001294412">
    <property type="component" value="Unassembled WGS sequence"/>
</dbReference>
<evidence type="ECO:0000256" key="2">
    <source>
        <dbReference type="ARBA" id="ARBA00009810"/>
    </source>
</evidence>
<dbReference type="EMBL" id="JAXLPB010000002">
    <property type="protein sequence ID" value="MDY8108897.1"/>
    <property type="molecule type" value="Genomic_DNA"/>
</dbReference>
<evidence type="ECO:0000256" key="5">
    <source>
        <dbReference type="ARBA" id="ARBA00022496"/>
    </source>
</evidence>
<evidence type="ECO:0000259" key="17">
    <source>
        <dbReference type="Pfam" id="PF07715"/>
    </source>
</evidence>
<feature type="domain" description="TonB-dependent receptor-like beta-barrel" evidence="16">
    <location>
        <begin position="266"/>
        <end position="689"/>
    </location>
</feature>
<dbReference type="Pfam" id="PF07715">
    <property type="entry name" value="Plug"/>
    <property type="match status" value="1"/>
</dbReference>
<evidence type="ECO:0000256" key="4">
    <source>
        <dbReference type="ARBA" id="ARBA00022452"/>
    </source>
</evidence>
<keyword evidence="9" id="KW-0406">Ion transport</keyword>
<keyword evidence="3 14" id="KW-0813">Transport</keyword>
<protein>
    <submittedName>
        <fullName evidence="18">TonB-dependent siderophore receptor</fullName>
    </submittedName>
</protein>
<keyword evidence="8" id="KW-0408">Iron</keyword>
<dbReference type="InterPro" id="IPR012910">
    <property type="entry name" value="Plug_dom"/>
</dbReference>
<name>A0ABU5I189_9HYPH</name>
<comment type="subcellular location">
    <subcellularLocation>
        <location evidence="1 14">Cell outer membrane</location>
        <topology evidence="1 14">Multi-pass membrane protein</topology>
    </subcellularLocation>
</comment>
<gene>
    <name evidence="18" type="ORF">U0C82_07030</name>
</gene>
<evidence type="ECO:0000256" key="7">
    <source>
        <dbReference type="ARBA" id="ARBA00022729"/>
    </source>
</evidence>
<evidence type="ECO:0000256" key="8">
    <source>
        <dbReference type="ARBA" id="ARBA00023004"/>
    </source>
</evidence>
<keyword evidence="13 14" id="KW-0998">Cell outer membrane</keyword>
<keyword evidence="19" id="KW-1185">Reference proteome</keyword>
<dbReference type="SUPFAM" id="SSF56935">
    <property type="entry name" value="Porins"/>
    <property type="match status" value="1"/>
</dbReference>
<dbReference type="Gene3D" id="2.170.130.10">
    <property type="entry name" value="TonB-dependent receptor, plug domain"/>
    <property type="match status" value="1"/>
</dbReference>
<evidence type="ECO:0000256" key="13">
    <source>
        <dbReference type="ARBA" id="ARBA00023237"/>
    </source>
</evidence>
<dbReference type="CDD" id="cd01347">
    <property type="entry name" value="ligand_gated_channel"/>
    <property type="match status" value="1"/>
</dbReference>
<comment type="caution">
    <text evidence="18">The sequence shown here is derived from an EMBL/GenBank/DDBJ whole genome shotgun (WGS) entry which is preliminary data.</text>
</comment>
<accession>A0ABU5I189</accession>
<dbReference type="InterPro" id="IPR039426">
    <property type="entry name" value="TonB-dep_rcpt-like"/>
</dbReference>
<keyword evidence="4 14" id="KW-1134">Transmembrane beta strand</keyword>
<keyword evidence="11 14" id="KW-0472">Membrane</keyword>
<evidence type="ECO:0000256" key="6">
    <source>
        <dbReference type="ARBA" id="ARBA00022692"/>
    </source>
</evidence>
<evidence type="ECO:0000256" key="15">
    <source>
        <dbReference type="RuleBase" id="RU003357"/>
    </source>
</evidence>
<dbReference type="PANTHER" id="PTHR32552:SF68">
    <property type="entry name" value="FERRICHROME OUTER MEMBRANE TRANSPORTER_PHAGE RECEPTOR"/>
    <property type="match status" value="1"/>
</dbReference>
<keyword evidence="10 15" id="KW-0798">TonB box</keyword>
<proteinExistence type="inferred from homology"/>
<keyword evidence="6 14" id="KW-0812">Transmembrane</keyword>
<dbReference type="InterPro" id="IPR000531">
    <property type="entry name" value="Beta-barrel_TonB"/>
</dbReference>
<evidence type="ECO:0000259" key="16">
    <source>
        <dbReference type="Pfam" id="PF00593"/>
    </source>
</evidence>
<evidence type="ECO:0000256" key="14">
    <source>
        <dbReference type="PROSITE-ProRule" id="PRU01360"/>
    </source>
</evidence>
<reference evidence="18 19" key="1">
    <citation type="submission" date="2023-12" db="EMBL/GenBank/DDBJ databases">
        <title>Description of Novel Strain Fulvimarina sp. 2208YS6-2-32 isolated from Uroteuthis (Photololigo) edulis.</title>
        <authorList>
            <person name="Park J.-S."/>
        </authorList>
    </citation>
    <scope>NUCLEOTIDE SEQUENCE [LARGE SCALE GENOMIC DNA]</scope>
    <source>
        <strain evidence="18 19">2208YS6-2-32</strain>
    </source>
</reference>
<comment type="similarity">
    <text evidence="2 14 15">Belongs to the TonB-dependent receptor family.</text>
</comment>
<evidence type="ECO:0000256" key="9">
    <source>
        <dbReference type="ARBA" id="ARBA00023065"/>
    </source>
</evidence>
<dbReference type="InterPro" id="IPR037066">
    <property type="entry name" value="Plug_dom_sf"/>
</dbReference>
<dbReference type="RefSeq" id="WP_322186362.1">
    <property type="nucleotide sequence ID" value="NZ_JAXLPB010000002.1"/>
</dbReference>
<dbReference type="PROSITE" id="PS52016">
    <property type="entry name" value="TONB_DEPENDENT_REC_3"/>
    <property type="match status" value="1"/>
</dbReference>
<dbReference type="PANTHER" id="PTHR32552">
    <property type="entry name" value="FERRICHROME IRON RECEPTOR-RELATED"/>
    <property type="match status" value="1"/>
</dbReference>
<dbReference type="Gene3D" id="2.40.170.20">
    <property type="entry name" value="TonB-dependent receptor, beta-barrel domain"/>
    <property type="match status" value="1"/>
</dbReference>
<evidence type="ECO:0000256" key="12">
    <source>
        <dbReference type="ARBA" id="ARBA00023170"/>
    </source>
</evidence>
<evidence type="ECO:0000256" key="1">
    <source>
        <dbReference type="ARBA" id="ARBA00004571"/>
    </source>
</evidence>
<dbReference type="InterPro" id="IPR010105">
    <property type="entry name" value="TonB_sidphr_rcpt"/>
</dbReference>
<evidence type="ECO:0000313" key="18">
    <source>
        <dbReference type="EMBL" id="MDY8108897.1"/>
    </source>
</evidence>
<organism evidence="18 19">
    <name type="scientific">Fulvimarina uroteuthidis</name>
    <dbReference type="NCBI Taxonomy" id="3098149"/>
    <lineage>
        <taxon>Bacteria</taxon>
        <taxon>Pseudomonadati</taxon>
        <taxon>Pseudomonadota</taxon>
        <taxon>Alphaproteobacteria</taxon>
        <taxon>Hyphomicrobiales</taxon>
        <taxon>Aurantimonadaceae</taxon>
        <taxon>Fulvimarina</taxon>
    </lineage>
</organism>
<evidence type="ECO:0000256" key="11">
    <source>
        <dbReference type="ARBA" id="ARBA00023136"/>
    </source>
</evidence>
<sequence>MLVSAPSQPTLGLSLKRFNILLLVGSAALGGFGGTAIAQDTGPAGGTIALDAVVVEADGGRVVAPDGTASLFGGAYDGIVAARTTVGSRMPTTVLETPASVSVVTSEEIAIRNADSVEEALDYTAGVNTGFYGSDDRFDFIRIRGFDAYTFRDGLLLGAPFGAPREEIYAFDRVEVLKGANSSVFGLSAPGGLVNYVTKLPRREAFGEAYVTGGSFEHKEIGLDVGGNLTADDTLSYRMTAKLQDADKEYDASNDDEKFGMAGLTWRPTDSTNLSIVYDHLYIDSVPGSGGQPIGFDFPRSRYFGEPDYNYRGTERDTVSLSFDHDFGNGFSVATNARYSSSSSDFGYAYIASSPPPGSSIAQRAYFGNETESDVFVVDTHGLYEFEVGNVRSRTLFGGEYRNAKADDATAFASAPPIDVLNPIYTGRPSSVPIFSDRASDQRTRALYAQEELTFFDRLTATVGVRNDWLDLEETNKLTGVTRADELSETTGRLGLSYLLTDEFSVFGSYAESVIPAAVGVEPETGHQYEVGVKYQPEAFPALLTASVYDLTRDNLTRTDPVTLQQVPIGEVGVRGLDLEAKMQLPFDLDLVASYSYLDAEIGENGTLGNEGNRPAFVAEHVASAFLTYTVPGSGWRGDLTIGGGARYEGPYFFDDANTQNVGGHTEFDALLVYEVAENATLQANAKNLFDKKYVSYGGFGANFYNAGREIDVTLRYTW</sequence>
<keyword evidence="7" id="KW-0732">Signal</keyword>
<evidence type="ECO:0000256" key="10">
    <source>
        <dbReference type="ARBA" id="ARBA00023077"/>
    </source>
</evidence>
<evidence type="ECO:0000313" key="19">
    <source>
        <dbReference type="Proteomes" id="UP001294412"/>
    </source>
</evidence>
<dbReference type="Pfam" id="PF00593">
    <property type="entry name" value="TonB_dep_Rec_b-barrel"/>
    <property type="match status" value="1"/>
</dbReference>